<dbReference type="Proteomes" id="UP000262073">
    <property type="component" value="Chromosome"/>
</dbReference>
<dbReference type="KEGG" id="salm:D0Y50_05640"/>
<sequence length="175" mass="20043">MNEQQQQLLAQLKGIHPPPDAAFWPLAWGWWVLLAVLVAALVGAVILWRRHRRFNAARRQAMDELRQVSSGDNNWPSQLNQILKRTALVYYPPATLSGLYGQRWTQFLLAQLKRGQQQTMAARLEHLQAMQYQPAKPDKQAFDPCQEAAISWVKKARFQQAAHTRGSTHTEVSHV</sequence>
<dbReference type="RefSeq" id="WP_108566522.1">
    <property type="nucleotide sequence ID" value="NZ_CP031769.1"/>
</dbReference>
<keyword evidence="1" id="KW-1133">Transmembrane helix</keyword>
<dbReference type="Pfam" id="PF14316">
    <property type="entry name" value="DUF4381"/>
    <property type="match status" value="1"/>
</dbReference>
<reference evidence="2 3" key="1">
    <citation type="submission" date="2018-08" db="EMBL/GenBank/DDBJ databases">
        <title>Salinimonas sediminis sp. nov., a piezophilic bacterium isolated from a deep-sea sediment sample from the New Britain Trench.</title>
        <authorList>
            <person name="Cao J."/>
        </authorList>
    </citation>
    <scope>NUCLEOTIDE SEQUENCE [LARGE SCALE GENOMIC DNA]</scope>
    <source>
        <strain evidence="2 3">N102</strain>
    </source>
</reference>
<keyword evidence="3" id="KW-1185">Reference proteome</keyword>
<gene>
    <name evidence="2" type="ORF">D0Y50_05640</name>
</gene>
<dbReference type="EMBL" id="CP031769">
    <property type="protein sequence ID" value="AXR05905.1"/>
    <property type="molecule type" value="Genomic_DNA"/>
</dbReference>
<accession>A0A346NK48</accession>
<proteinExistence type="predicted"/>
<dbReference type="InterPro" id="IPR025489">
    <property type="entry name" value="DUF4381"/>
</dbReference>
<feature type="transmembrane region" description="Helical" evidence="1">
    <location>
        <begin position="28"/>
        <end position="48"/>
    </location>
</feature>
<organism evidence="2 3">
    <name type="scientific">Salinimonas sediminis</name>
    <dbReference type="NCBI Taxonomy" id="2303538"/>
    <lineage>
        <taxon>Bacteria</taxon>
        <taxon>Pseudomonadati</taxon>
        <taxon>Pseudomonadota</taxon>
        <taxon>Gammaproteobacteria</taxon>
        <taxon>Alteromonadales</taxon>
        <taxon>Alteromonadaceae</taxon>
        <taxon>Alteromonas/Salinimonas group</taxon>
        <taxon>Salinimonas</taxon>
    </lineage>
</organism>
<evidence type="ECO:0000313" key="2">
    <source>
        <dbReference type="EMBL" id="AXR05905.1"/>
    </source>
</evidence>
<dbReference type="AlphaFoldDB" id="A0A346NK48"/>
<name>A0A346NK48_9ALTE</name>
<protein>
    <submittedName>
        <fullName evidence="2">DUF4381 domain-containing protein</fullName>
    </submittedName>
</protein>
<keyword evidence="1" id="KW-0812">Transmembrane</keyword>
<evidence type="ECO:0000256" key="1">
    <source>
        <dbReference type="SAM" id="Phobius"/>
    </source>
</evidence>
<evidence type="ECO:0000313" key="3">
    <source>
        <dbReference type="Proteomes" id="UP000262073"/>
    </source>
</evidence>
<dbReference type="OrthoDB" id="283083at2"/>
<keyword evidence="1" id="KW-0472">Membrane</keyword>